<keyword evidence="1" id="KW-1133">Transmembrane helix</keyword>
<protein>
    <submittedName>
        <fullName evidence="2">Uncharacterized protein</fullName>
    </submittedName>
</protein>
<gene>
    <name evidence="2" type="ORF">HanXRQr2_Chr16g0755801</name>
</gene>
<evidence type="ECO:0000313" key="3">
    <source>
        <dbReference type="Proteomes" id="UP000215914"/>
    </source>
</evidence>
<dbReference type="AlphaFoldDB" id="A0A9K3DTP4"/>
<dbReference type="Proteomes" id="UP000215914">
    <property type="component" value="Unassembled WGS sequence"/>
</dbReference>
<reference evidence="2" key="1">
    <citation type="journal article" date="2017" name="Nature">
        <title>The sunflower genome provides insights into oil metabolism, flowering and Asterid evolution.</title>
        <authorList>
            <person name="Badouin H."/>
            <person name="Gouzy J."/>
            <person name="Grassa C.J."/>
            <person name="Murat F."/>
            <person name="Staton S.E."/>
            <person name="Cottret L."/>
            <person name="Lelandais-Briere C."/>
            <person name="Owens G.L."/>
            <person name="Carrere S."/>
            <person name="Mayjonade B."/>
            <person name="Legrand L."/>
            <person name="Gill N."/>
            <person name="Kane N.C."/>
            <person name="Bowers J.E."/>
            <person name="Hubner S."/>
            <person name="Bellec A."/>
            <person name="Berard A."/>
            <person name="Berges H."/>
            <person name="Blanchet N."/>
            <person name="Boniface M.C."/>
            <person name="Brunel D."/>
            <person name="Catrice O."/>
            <person name="Chaidir N."/>
            <person name="Claudel C."/>
            <person name="Donnadieu C."/>
            <person name="Faraut T."/>
            <person name="Fievet G."/>
            <person name="Helmstetter N."/>
            <person name="King M."/>
            <person name="Knapp S.J."/>
            <person name="Lai Z."/>
            <person name="Le Paslier M.C."/>
            <person name="Lippi Y."/>
            <person name="Lorenzon L."/>
            <person name="Mandel J.R."/>
            <person name="Marage G."/>
            <person name="Marchand G."/>
            <person name="Marquand E."/>
            <person name="Bret-Mestries E."/>
            <person name="Morien E."/>
            <person name="Nambeesan S."/>
            <person name="Nguyen T."/>
            <person name="Pegot-Espagnet P."/>
            <person name="Pouilly N."/>
            <person name="Raftis F."/>
            <person name="Sallet E."/>
            <person name="Schiex T."/>
            <person name="Thomas J."/>
            <person name="Vandecasteele C."/>
            <person name="Vares D."/>
            <person name="Vear F."/>
            <person name="Vautrin S."/>
            <person name="Crespi M."/>
            <person name="Mangin B."/>
            <person name="Burke J.M."/>
            <person name="Salse J."/>
            <person name="Munos S."/>
            <person name="Vincourt P."/>
            <person name="Rieseberg L.H."/>
            <person name="Langlade N.B."/>
        </authorList>
    </citation>
    <scope>NUCLEOTIDE SEQUENCE</scope>
    <source>
        <tissue evidence="2">Leaves</tissue>
    </source>
</reference>
<keyword evidence="1" id="KW-0812">Transmembrane</keyword>
<evidence type="ECO:0000256" key="1">
    <source>
        <dbReference type="SAM" id="Phobius"/>
    </source>
</evidence>
<reference evidence="2" key="2">
    <citation type="submission" date="2020-06" db="EMBL/GenBank/DDBJ databases">
        <title>Helianthus annuus Genome sequencing and assembly Release 2.</title>
        <authorList>
            <person name="Gouzy J."/>
            <person name="Langlade N."/>
            <person name="Munos S."/>
        </authorList>
    </citation>
    <scope>NUCLEOTIDE SEQUENCE</scope>
    <source>
        <tissue evidence="2">Leaves</tissue>
    </source>
</reference>
<evidence type="ECO:0000313" key="2">
    <source>
        <dbReference type="EMBL" id="KAF5760638.1"/>
    </source>
</evidence>
<name>A0A9K3DTP4_HELAN</name>
<organism evidence="2 3">
    <name type="scientific">Helianthus annuus</name>
    <name type="common">Common sunflower</name>
    <dbReference type="NCBI Taxonomy" id="4232"/>
    <lineage>
        <taxon>Eukaryota</taxon>
        <taxon>Viridiplantae</taxon>
        <taxon>Streptophyta</taxon>
        <taxon>Embryophyta</taxon>
        <taxon>Tracheophyta</taxon>
        <taxon>Spermatophyta</taxon>
        <taxon>Magnoliopsida</taxon>
        <taxon>eudicotyledons</taxon>
        <taxon>Gunneridae</taxon>
        <taxon>Pentapetalae</taxon>
        <taxon>asterids</taxon>
        <taxon>campanulids</taxon>
        <taxon>Asterales</taxon>
        <taxon>Asteraceae</taxon>
        <taxon>Asteroideae</taxon>
        <taxon>Heliantheae alliance</taxon>
        <taxon>Heliantheae</taxon>
        <taxon>Helianthus</taxon>
    </lineage>
</organism>
<comment type="caution">
    <text evidence="2">The sequence shown here is derived from an EMBL/GenBank/DDBJ whole genome shotgun (WGS) entry which is preliminary data.</text>
</comment>
<keyword evidence="3" id="KW-1185">Reference proteome</keyword>
<dbReference type="Gramene" id="mRNA:HanXRQr2_Chr16g0755801">
    <property type="protein sequence ID" value="mRNA:HanXRQr2_Chr16g0755801"/>
    <property type="gene ID" value="HanXRQr2_Chr16g0755801"/>
</dbReference>
<keyword evidence="1" id="KW-0472">Membrane</keyword>
<proteinExistence type="predicted"/>
<sequence length="56" mass="6421">MFSTHSCRLFKIKGLLCCSCCHMLDERVQGCIMVTFYIFIVISVVKILLTKIFSLS</sequence>
<accession>A0A9K3DTP4</accession>
<feature type="transmembrane region" description="Helical" evidence="1">
    <location>
        <begin position="32"/>
        <end position="49"/>
    </location>
</feature>
<dbReference type="EMBL" id="MNCJ02000331">
    <property type="protein sequence ID" value="KAF5760638.1"/>
    <property type="molecule type" value="Genomic_DNA"/>
</dbReference>